<dbReference type="SUPFAM" id="SSF55785">
    <property type="entry name" value="PYP-like sensor domain (PAS domain)"/>
    <property type="match status" value="1"/>
</dbReference>
<dbReference type="PANTHER" id="PTHR42878:SF15">
    <property type="entry name" value="BACTERIOPHYTOCHROME"/>
    <property type="match status" value="1"/>
</dbReference>
<evidence type="ECO:0000256" key="2">
    <source>
        <dbReference type="ARBA" id="ARBA00012438"/>
    </source>
</evidence>
<dbReference type="PROSITE" id="PS50112">
    <property type="entry name" value="PAS"/>
    <property type="match status" value="1"/>
</dbReference>
<dbReference type="Gene3D" id="3.30.450.20">
    <property type="entry name" value="PAS domain"/>
    <property type="match status" value="1"/>
</dbReference>
<dbReference type="GO" id="GO:0005524">
    <property type="term" value="F:ATP binding"/>
    <property type="evidence" value="ECO:0007669"/>
    <property type="project" value="UniProtKB-KW"/>
</dbReference>
<gene>
    <name evidence="9" type="ORF">ACFOZ9_09380</name>
</gene>
<dbReference type="SMART" id="SM00387">
    <property type="entry name" value="HATPase_c"/>
    <property type="match status" value="1"/>
</dbReference>
<dbReference type="SMART" id="SM00388">
    <property type="entry name" value="HisKA"/>
    <property type="match status" value="1"/>
</dbReference>
<dbReference type="InterPro" id="IPR003661">
    <property type="entry name" value="HisK_dim/P_dom"/>
</dbReference>
<dbReference type="SUPFAM" id="SSF55781">
    <property type="entry name" value="GAF domain-like"/>
    <property type="match status" value="1"/>
</dbReference>
<evidence type="ECO:0000256" key="4">
    <source>
        <dbReference type="ARBA" id="ARBA00022679"/>
    </source>
</evidence>
<keyword evidence="5" id="KW-0418">Kinase</keyword>
<keyword evidence="6" id="KW-0472">Membrane</keyword>
<dbReference type="PROSITE" id="PS50109">
    <property type="entry name" value="HIS_KIN"/>
    <property type="match status" value="1"/>
</dbReference>
<dbReference type="Gene3D" id="3.30.450.40">
    <property type="match status" value="1"/>
</dbReference>
<protein>
    <recommendedName>
        <fullName evidence="2">histidine kinase</fullName>
        <ecNumber evidence="2">2.7.13.3</ecNumber>
    </recommendedName>
</protein>
<dbReference type="PRINTS" id="PR00344">
    <property type="entry name" value="BCTRLSENSOR"/>
</dbReference>
<keyword evidence="10" id="KW-1185">Reference proteome</keyword>
<keyword evidence="9" id="KW-0547">Nucleotide-binding</keyword>
<dbReference type="InterPro" id="IPR036097">
    <property type="entry name" value="HisK_dim/P_sf"/>
</dbReference>
<name>A0ABV8XP31_9DEIO</name>
<comment type="caution">
    <text evidence="9">The sequence shown here is derived from an EMBL/GenBank/DDBJ whole genome shotgun (WGS) entry which is preliminary data.</text>
</comment>
<dbReference type="InterPro" id="IPR035965">
    <property type="entry name" value="PAS-like_dom_sf"/>
</dbReference>
<proteinExistence type="predicted"/>
<evidence type="ECO:0000256" key="6">
    <source>
        <dbReference type="ARBA" id="ARBA00023136"/>
    </source>
</evidence>
<dbReference type="Pfam" id="PF00512">
    <property type="entry name" value="HisKA"/>
    <property type="match status" value="1"/>
</dbReference>
<dbReference type="Gene3D" id="1.10.287.130">
    <property type="match status" value="1"/>
</dbReference>
<feature type="domain" description="PAS" evidence="8">
    <location>
        <begin position="1"/>
        <end position="38"/>
    </location>
</feature>
<organism evidence="9 10">
    <name type="scientific">Deinococcus navajonensis</name>
    <dbReference type="NCBI Taxonomy" id="309884"/>
    <lineage>
        <taxon>Bacteria</taxon>
        <taxon>Thermotogati</taxon>
        <taxon>Deinococcota</taxon>
        <taxon>Deinococci</taxon>
        <taxon>Deinococcales</taxon>
        <taxon>Deinococcaceae</taxon>
        <taxon>Deinococcus</taxon>
    </lineage>
</organism>
<dbReference type="CDD" id="cd00130">
    <property type="entry name" value="PAS"/>
    <property type="match status" value="1"/>
</dbReference>
<evidence type="ECO:0000313" key="10">
    <source>
        <dbReference type="Proteomes" id="UP001595998"/>
    </source>
</evidence>
<evidence type="ECO:0000259" key="8">
    <source>
        <dbReference type="PROSITE" id="PS50112"/>
    </source>
</evidence>
<keyword evidence="3" id="KW-0597">Phosphoprotein</keyword>
<dbReference type="Gene3D" id="3.30.565.10">
    <property type="entry name" value="Histidine kinase-like ATPase, C-terminal domain"/>
    <property type="match status" value="1"/>
</dbReference>
<feature type="domain" description="Histidine kinase" evidence="7">
    <location>
        <begin position="311"/>
        <end position="527"/>
    </location>
</feature>
<reference evidence="10" key="1">
    <citation type="journal article" date="2019" name="Int. J. Syst. Evol. Microbiol.">
        <title>The Global Catalogue of Microorganisms (GCM) 10K type strain sequencing project: providing services to taxonomists for standard genome sequencing and annotation.</title>
        <authorList>
            <consortium name="The Broad Institute Genomics Platform"/>
            <consortium name="The Broad Institute Genome Sequencing Center for Infectious Disease"/>
            <person name="Wu L."/>
            <person name="Ma J."/>
        </authorList>
    </citation>
    <scope>NUCLEOTIDE SEQUENCE [LARGE SCALE GENOMIC DNA]</scope>
    <source>
        <strain evidence="10">CCUG 56029</strain>
    </source>
</reference>
<comment type="catalytic activity">
    <reaction evidence="1">
        <text>ATP + protein L-histidine = ADP + protein N-phospho-L-histidine.</text>
        <dbReference type="EC" id="2.7.13.3"/>
    </reaction>
</comment>
<dbReference type="InterPro" id="IPR004358">
    <property type="entry name" value="Sig_transdc_His_kin-like_C"/>
</dbReference>
<dbReference type="InterPro" id="IPR013656">
    <property type="entry name" value="PAS_4"/>
</dbReference>
<dbReference type="SUPFAM" id="SSF55874">
    <property type="entry name" value="ATPase domain of HSP90 chaperone/DNA topoisomerase II/histidine kinase"/>
    <property type="match status" value="1"/>
</dbReference>
<dbReference type="InterPro" id="IPR003594">
    <property type="entry name" value="HATPase_dom"/>
</dbReference>
<evidence type="ECO:0000313" key="9">
    <source>
        <dbReference type="EMBL" id="MFC4426423.1"/>
    </source>
</evidence>
<dbReference type="RefSeq" id="WP_380038872.1">
    <property type="nucleotide sequence ID" value="NZ_JBHSEH010000009.1"/>
</dbReference>
<dbReference type="CDD" id="cd00082">
    <property type="entry name" value="HisKA"/>
    <property type="match status" value="1"/>
</dbReference>
<keyword evidence="4" id="KW-0808">Transferase</keyword>
<dbReference type="InterPro" id="IPR050351">
    <property type="entry name" value="BphY/WalK/GraS-like"/>
</dbReference>
<dbReference type="PANTHER" id="PTHR42878">
    <property type="entry name" value="TWO-COMPONENT HISTIDINE KINASE"/>
    <property type="match status" value="1"/>
</dbReference>
<dbReference type="SUPFAM" id="SSF47384">
    <property type="entry name" value="Homodimeric domain of signal transducing histidine kinase"/>
    <property type="match status" value="1"/>
</dbReference>
<dbReference type="Pfam" id="PF08448">
    <property type="entry name" value="PAS_4"/>
    <property type="match status" value="1"/>
</dbReference>
<keyword evidence="9" id="KW-0067">ATP-binding</keyword>
<dbReference type="EMBL" id="JBHSEH010000009">
    <property type="protein sequence ID" value="MFC4426423.1"/>
    <property type="molecule type" value="Genomic_DNA"/>
</dbReference>
<evidence type="ECO:0000256" key="5">
    <source>
        <dbReference type="ARBA" id="ARBA00022777"/>
    </source>
</evidence>
<dbReference type="InterPro" id="IPR005467">
    <property type="entry name" value="His_kinase_dom"/>
</dbReference>
<sequence>MQQLLASLPDPFFTVDAQWRFTFVNALAALFVGRPGEEAALVGRGLWTEFPEAAETPLYALGQRVMQSRQPESIEVPYPPVNLWIELRAFPFQDGIAVHYRDITSRKQAEEAQARAEVLAALGSALQRALTPEDVADLALARLGPAIGAHCMLMVQLENEQLQAPHWWGEPPVALRAFMTRPGLGAEEVPLLAQVVRTGQAGYLEAPPELAGDAAPLPRLAWGAEPIRRPGGQLVGVLMAWGPAAPGAWPAGTRDLLARAADTLGLALDRTRIVQALEANGAAMQRQNALLEDRSQALHALNAELDAFVMSVSHDLRAPVRHMIGFLGLLRRALGDDIQANLKAVRALEVAEGAATRMNSLIDALLEFSRTAQQGLRLEPVDLGALVEAVRLDLQSEMENRDVTWVVSALPTVQVDRELLRQVMMNLLSNAVKYTRGMAQARIEVGAEEHAASWAIWVRDNGAGFEPAYADRLFGVFQRLHRQEEFEGHGVGLANVRRIVERHGGRVWAEGEPGVGATFGFTLPRQELDASPVSGLPLESAGPGTSD</sequence>
<dbReference type="Proteomes" id="UP001595998">
    <property type="component" value="Unassembled WGS sequence"/>
</dbReference>
<dbReference type="EC" id="2.7.13.3" evidence="2"/>
<evidence type="ECO:0000256" key="1">
    <source>
        <dbReference type="ARBA" id="ARBA00000085"/>
    </source>
</evidence>
<dbReference type="InterPro" id="IPR036890">
    <property type="entry name" value="HATPase_C_sf"/>
</dbReference>
<dbReference type="InterPro" id="IPR000014">
    <property type="entry name" value="PAS"/>
</dbReference>
<evidence type="ECO:0000256" key="3">
    <source>
        <dbReference type="ARBA" id="ARBA00022553"/>
    </source>
</evidence>
<dbReference type="Pfam" id="PF02518">
    <property type="entry name" value="HATPase_c"/>
    <property type="match status" value="1"/>
</dbReference>
<dbReference type="InterPro" id="IPR029016">
    <property type="entry name" value="GAF-like_dom_sf"/>
</dbReference>
<accession>A0ABV8XP31</accession>
<evidence type="ECO:0000259" key="7">
    <source>
        <dbReference type="PROSITE" id="PS50109"/>
    </source>
</evidence>